<keyword evidence="17" id="KW-0834">Unfolded protein response</keyword>
<feature type="domain" description="Protein kinase" evidence="23">
    <location>
        <begin position="515"/>
        <end position="942"/>
    </location>
</feature>
<evidence type="ECO:0000256" key="4">
    <source>
        <dbReference type="ARBA" id="ARBA00022553"/>
    </source>
</evidence>
<dbReference type="Gene3D" id="2.130.10.10">
    <property type="entry name" value="YVTN repeat-like/Quinoprotein amine dehydrogenase"/>
    <property type="match status" value="1"/>
</dbReference>
<keyword evidence="8 20" id="KW-0547">Nucleotide-binding</keyword>
<keyword evidence="3" id="KW-0723">Serine/threonine-protein kinase</keyword>
<evidence type="ECO:0000256" key="10">
    <source>
        <dbReference type="ARBA" id="ARBA00022824"/>
    </source>
</evidence>
<evidence type="ECO:0000256" key="11">
    <source>
        <dbReference type="ARBA" id="ARBA00022840"/>
    </source>
</evidence>
<dbReference type="GO" id="GO:0034976">
    <property type="term" value="P:response to endoplasmic reticulum stress"/>
    <property type="evidence" value="ECO:0007669"/>
    <property type="project" value="UniProtKB-ARBA"/>
</dbReference>
<evidence type="ECO:0000256" key="6">
    <source>
        <dbReference type="ARBA" id="ARBA00022692"/>
    </source>
</evidence>
<dbReference type="InterPro" id="IPR011009">
    <property type="entry name" value="Kinase-like_dom_sf"/>
</dbReference>
<name>A0A154P0H0_DUFNO</name>
<evidence type="ECO:0000313" key="25">
    <source>
        <dbReference type="Proteomes" id="UP000076502"/>
    </source>
</evidence>
<feature type="chain" id="PRO_5007599175" description="non-specific serine/threonine protein kinase" evidence="22">
    <location>
        <begin position="28"/>
        <end position="984"/>
    </location>
</feature>
<dbReference type="Gene3D" id="1.10.510.10">
    <property type="entry name" value="Transferase(Phosphotransferase) domain 1"/>
    <property type="match status" value="1"/>
</dbReference>
<dbReference type="FunFam" id="3.30.200.20:FF:000193">
    <property type="entry name" value="Eukaryotic translation initiation factor 2-alpha kinase 3"/>
    <property type="match status" value="1"/>
</dbReference>
<comment type="subcellular location">
    <subcellularLocation>
        <location evidence="1">Endoplasmic reticulum membrane</location>
        <topology evidence="1">Single-pass type I membrane protein</topology>
    </subcellularLocation>
</comment>
<dbReference type="PROSITE" id="PS50011">
    <property type="entry name" value="PROTEIN_KINASE_DOM"/>
    <property type="match status" value="1"/>
</dbReference>
<dbReference type="InterPro" id="IPR050339">
    <property type="entry name" value="CC_SR_Kinase"/>
</dbReference>
<keyword evidence="9 24" id="KW-0418">Kinase</keyword>
<keyword evidence="16" id="KW-0325">Glycoprotein</keyword>
<keyword evidence="4" id="KW-0597">Phosphoprotein</keyword>
<evidence type="ECO:0000256" key="7">
    <source>
        <dbReference type="ARBA" id="ARBA00022729"/>
    </source>
</evidence>
<dbReference type="SUPFAM" id="SSF56112">
    <property type="entry name" value="Protein kinase-like (PK-like)"/>
    <property type="match status" value="1"/>
</dbReference>
<dbReference type="InterPro" id="IPR015943">
    <property type="entry name" value="WD40/YVTN_repeat-like_dom_sf"/>
</dbReference>
<feature type="compositionally biased region" description="Polar residues" evidence="21">
    <location>
        <begin position="406"/>
        <end position="426"/>
    </location>
</feature>
<evidence type="ECO:0000313" key="24">
    <source>
        <dbReference type="EMBL" id="KZC04854.1"/>
    </source>
</evidence>
<keyword evidence="12" id="KW-0810">Translation regulation</keyword>
<keyword evidence="25" id="KW-1185">Reference proteome</keyword>
<dbReference type="InterPro" id="IPR017441">
    <property type="entry name" value="Protein_kinase_ATP_BS"/>
</dbReference>
<organism evidence="24 25">
    <name type="scientific">Dufourea novaeangliae</name>
    <name type="common">Sweat bee</name>
    <dbReference type="NCBI Taxonomy" id="178035"/>
    <lineage>
        <taxon>Eukaryota</taxon>
        <taxon>Metazoa</taxon>
        <taxon>Ecdysozoa</taxon>
        <taxon>Arthropoda</taxon>
        <taxon>Hexapoda</taxon>
        <taxon>Insecta</taxon>
        <taxon>Pterygota</taxon>
        <taxon>Neoptera</taxon>
        <taxon>Endopterygota</taxon>
        <taxon>Hymenoptera</taxon>
        <taxon>Apocrita</taxon>
        <taxon>Aculeata</taxon>
        <taxon>Apoidea</taxon>
        <taxon>Anthophila</taxon>
        <taxon>Halictidae</taxon>
        <taxon>Rophitinae</taxon>
        <taxon>Dufourea</taxon>
    </lineage>
</organism>
<keyword evidence="14" id="KW-0346">Stress response</keyword>
<dbReference type="SMART" id="SM00564">
    <property type="entry name" value="PQQ"/>
    <property type="match status" value="2"/>
</dbReference>
<dbReference type="GO" id="GO:0006986">
    <property type="term" value="P:response to unfolded protein"/>
    <property type="evidence" value="ECO:0007669"/>
    <property type="project" value="UniProtKB-KW"/>
</dbReference>
<dbReference type="FunFam" id="1.10.510.10:FF:000251">
    <property type="entry name" value="eukaryotic translation initiation factor 2-alpha kinase 3"/>
    <property type="match status" value="1"/>
</dbReference>
<dbReference type="SUPFAM" id="SSF50998">
    <property type="entry name" value="Quinoprotein alcohol dehydrogenase-like"/>
    <property type="match status" value="1"/>
</dbReference>
<feature type="signal peptide" evidence="22">
    <location>
        <begin position="1"/>
        <end position="27"/>
    </location>
</feature>
<dbReference type="InterPro" id="IPR000719">
    <property type="entry name" value="Prot_kinase_dom"/>
</dbReference>
<dbReference type="PANTHER" id="PTHR11042">
    <property type="entry name" value="EUKARYOTIC TRANSLATION INITIATION FACTOR 2-ALPHA KINASE EIF2-ALPHA KINASE -RELATED"/>
    <property type="match status" value="1"/>
</dbReference>
<dbReference type="EMBL" id="KQ434783">
    <property type="protein sequence ID" value="KZC04854.1"/>
    <property type="molecule type" value="Genomic_DNA"/>
</dbReference>
<feature type="binding site" evidence="20">
    <location>
        <position position="544"/>
    </location>
    <ligand>
        <name>ATP</name>
        <dbReference type="ChEBI" id="CHEBI:30616"/>
    </ligand>
</feature>
<evidence type="ECO:0000256" key="19">
    <source>
        <dbReference type="ARBA" id="ARBA00041500"/>
    </source>
</evidence>
<evidence type="ECO:0000256" key="9">
    <source>
        <dbReference type="ARBA" id="ARBA00022777"/>
    </source>
</evidence>
<evidence type="ECO:0000256" key="8">
    <source>
        <dbReference type="ARBA" id="ARBA00022741"/>
    </source>
</evidence>
<evidence type="ECO:0000256" key="18">
    <source>
        <dbReference type="ARBA" id="ARBA00037982"/>
    </source>
</evidence>
<dbReference type="InterPro" id="IPR011047">
    <property type="entry name" value="Quinoprotein_ADH-like_sf"/>
</dbReference>
<dbReference type="EC" id="2.7.11.1" evidence="2"/>
<dbReference type="GO" id="GO:0005524">
    <property type="term" value="F:ATP binding"/>
    <property type="evidence" value="ECO:0007669"/>
    <property type="project" value="UniProtKB-UniRule"/>
</dbReference>
<protein>
    <recommendedName>
        <fullName evidence="2">non-specific serine/threonine protein kinase</fullName>
        <ecNumber evidence="2">2.7.11.1</ecNumber>
    </recommendedName>
    <alternativeName>
        <fullName evidence="19">PRKR-like endoplasmic reticulum kinase</fullName>
    </alternativeName>
</protein>
<evidence type="ECO:0000256" key="12">
    <source>
        <dbReference type="ARBA" id="ARBA00022845"/>
    </source>
</evidence>
<keyword evidence="5" id="KW-0808">Transferase</keyword>
<evidence type="ECO:0000256" key="13">
    <source>
        <dbReference type="ARBA" id="ARBA00022989"/>
    </source>
</evidence>
<dbReference type="InterPro" id="IPR008271">
    <property type="entry name" value="Ser/Thr_kinase_AS"/>
</dbReference>
<dbReference type="Proteomes" id="UP000076502">
    <property type="component" value="Unassembled WGS sequence"/>
</dbReference>
<keyword evidence="6" id="KW-0812">Transmembrane</keyword>
<keyword evidence="11 20" id="KW-0067">ATP-binding</keyword>
<evidence type="ECO:0000256" key="3">
    <source>
        <dbReference type="ARBA" id="ARBA00022527"/>
    </source>
</evidence>
<dbReference type="OMA" id="CMIEERE"/>
<keyword evidence="10" id="KW-0256">Endoplasmic reticulum</keyword>
<keyword evidence="13" id="KW-1133">Transmembrane helix</keyword>
<dbReference type="PROSITE" id="PS00108">
    <property type="entry name" value="PROTEIN_KINASE_ST"/>
    <property type="match status" value="1"/>
</dbReference>
<dbReference type="GO" id="GO:0003743">
    <property type="term" value="F:translation initiation factor activity"/>
    <property type="evidence" value="ECO:0007669"/>
    <property type="project" value="UniProtKB-KW"/>
</dbReference>
<dbReference type="PROSITE" id="PS00107">
    <property type="entry name" value="PROTEIN_KINASE_ATP"/>
    <property type="match status" value="1"/>
</dbReference>
<dbReference type="STRING" id="178035.A0A154P0H0"/>
<gene>
    <name evidence="24" type="ORF">WN55_09653</name>
</gene>
<evidence type="ECO:0000256" key="20">
    <source>
        <dbReference type="PROSITE-ProRule" id="PRU10141"/>
    </source>
</evidence>
<dbReference type="GO" id="GO:0004694">
    <property type="term" value="F:eukaryotic translation initiation factor 2alpha kinase activity"/>
    <property type="evidence" value="ECO:0007669"/>
    <property type="project" value="TreeGrafter"/>
</dbReference>
<reference evidence="24 25" key="1">
    <citation type="submission" date="2015-07" db="EMBL/GenBank/DDBJ databases">
        <title>The genome of Dufourea novaeangliae.</title>
        <authorList>
            <person name="Pan H."/>
            <person name="Kapheim K."/>
        </authorList>
    </citation>
    <scope>NUCLEOTIDE SEQUENCE [LARGE SCALE GENOMIC DNA]</scope>
    <source>
        <strain evidence="24">0120121106</strain>
        <tissue evidence="24">Whole body</tissue>
    </source>
</reference>
<dbReference type="Pfam" id="PF00069">
    <property type="entry name" value="Pkinase"/>
    <property type="match status" value="2"/>
</dbReference>
<evidence type="ECO:0000256" key="1">
    <source>
        <dbReference type="ARBA" id="ARBA00004115"/>
    </source>
</evidence>
<dbReference type="OrthoDB" id="341578at2759"/>
<evidence type="ECO:0000256" key="14">
    <source>
        <dbReference type="ARBA" id="ARBA00023016"/>
    </source>
</evidence>
<feature type="region of interest" description="Disordered" evidence="21">
    <location>
        <begin position="406"/>
        <end position="429"/>
    </location>
</feature>
<proteinExistence type="inferred from homology"/>
<evidence type="ECO:0000256" key="21">
    <source>
        <dbReference type="SAM" id="MobiDB-lite"/>
    </source>
</evidence>
<evidence type="ECO:0000256" key="16">
    <source>
        <dbReference type="ARBA" id="ARBA00023180"/>
    </source>
</evidence>
<evidence type="ECO:0000256" key="2">
    <source>
        <dbReference type="ARBA" id="ARBA00012513"/>
    </source>
</evidence>
<keyword evidence="15" id="KW-0472">Membrane</keyword>
<keyword evidence="7 22" id="KW-0732">Signal</keyword>
<dbReference type="GO" id="GO:0005634">
    <property type="term" value="C:nucleus"/>
    <property type="evidence" value="ECO:0007669"/>
    <property type="project" value="TreeGrafter"/>
</dbReference>
<evidence type="ECO:0000259" key="23">
    <source>
        <dbReference type="PROSITE" id="PS50011"/>
    </source>
</evidence>
<keyword evidence="24" id="KW-0648">Protein biosynthesis</keyword>
<dbReference type="InterPro" id="IPR018391">
    <property type="entry name" value="PQQ_b-propeller_rpt"/>
</dbReference>
<dbReference type="AlphaFoldDB" id="A0A154P0H0"/>
<dbReference type="SMART" id="SM00220">
    <property type="entry name" value="S_TKc"/>
    <property type="match status" value="1"/>
</dbReference>
<dbReference type="Gene3D" id="3.30.200.20">
    <property type="entry name" value="Phosphorylase Kinase, domain 1"/>
    <property type="match status" value="1"/>
</dbReference>
<dbReference type="GO" id="GO:0005789">
    <property type="term" value="C:endoplasmic reticulum membrane"/>
    <property type="evidence" value="ECO:0007669"/>
    <property type="project" value="UniProtKB-SubCell"/>
</dbReference>
<evidence type="ECO:0000256" key="22">
    <source>
        <dbReference type="SAM" id="SignalP"/>
    </source>
</evidence>
<evidence type="ECO:0000256" key="5">
    <source>
        <dbReference type="ARBA" id="ARBA00022679"/>
    </source>
</evidence>
<dbReference type="PANTHER" id="PTHR11042:SF91">
    <property type="entry name" value="EUKARYOTIC TRANSLATION INITIATION FACTOR 2-ALPHA KINASE"/>
    <property type="match status" value="1"/>
</dbReference>
<evidence type="ECO:0000256" key="17">
    <source>
        <dbReference type="ARBA" id="ARBA00023230"/>
    </source>
</evidence>
<accession>A0A154P0H0</accession>
<keyword evidence="24" id="KW-0396">Initiation factor</keyword>
<sequence length="984" mass="112490">MSDTHRWGRTWFRLLFTIALIFPLIDSGNIKQLTFCEQKTSRSLVFVSTLDGKVSALDANDLGKKQWTLDFNEGPMLSSSIHRRELNNNGQWVRLIPSLRGGLYKFDGEHLEAVPVSATQLLYSSYRYSDDLIFSGGKEVKSYGVSSATGKILYECGITGCTNTTKGESYIEKDVLIIQRFQQTVRAVEPRTGNERWNFSVGQHELILAPQSDVDCQNKVEAFALDIEIKVIVPNGLIWAVSSNDPKIILWQYKFDSPIVTIWREHASKSSGQKSLKEINLFDNTQWSWGTEFSVSPGIYLGMHDRQLYVQENTKLHTSLELLKPYTQHLKYPWQPYPAIGTAVTKALPDLEDNDENKNALLQINDAQSTTALSVLYNSEYVNGNGFYLYSKDQLQLDNNKQCNRTNLNSTINEDDQQPSTPNNTYGEEDDTPVQVIIVSLWYWWREVLIISITTAILLNFMLTQRLLNATTVAEDAVLPPLIVERHIETITNTQQTINDKDNIDNFISRYLTDFVPVDCLGKGGYGVVFEAKNRIDDCNYAIKRIALPNSQSSRERVMREVKALAKLDHQNIVRYFNAWLECPPAGWKEKYDPEWMNKLTLPSLEFTSDGIHTESKVNDSTCINVSLTDHSSVESACEAYNALNHSDSDDDSFIVFEKSCSEQQNENVIDMSNCSTESLNSSSSNNADDNIFSDIDNRTNSHNIVVEHIETNEHVEKEERRKRQRSFSLDLNNKSYMRKSRKMFLYIQMQLCQRLSLREWLKNQPTRDYRRVINIFQQIIEAVEYVHLQGLIHRDLKPSNIFFSFDDKIKVGDFGLVTAMTEEYSEAHTPLSENRDVSPKNSLHTAYVGTHLYMSPEQINGLGYNYKVDIYSLGIILFELLIPFVTEMERVAALINLRKSVFPKDFDVDHPAEYDLLKMMLDENPSNRPTTLGIKARPPLLNYEIANGVAINEDIKWHFELPQLMKHSSISGSSSGDSWENIS</sequence>
<comment type="similarity">
    <text evidence="18">Belongs to the protein kinase superfamily. Ser/Thr protein kinase family. GCN2 subfamily.</text>
</comment>
<evidence type="ECO:0000256" key="15">
    <source>
        <dbReference type="ARBA" id="ARBA00023136"/>
    </source>
</evidence>